<feature type="domain" description="DUF1985" evidence="1">
    <location>
        <begin position="15"/>
        <end position="144"/>
    </location>
</feature>
<organism evidence="2 3">
    <name type="scientific">Striga hermonthica</name>
    <name type="common">Purple witchweed</name>
    <name type="synonym">Buchnera hermonthica</name>
    <dbReference type="NCBI Taxonomy" id="68872"/>
    <lineage>
        <taxon>Eukaryota</taxon>
        <taxon>Viridiplantae</taxon>
        <taxon>Streptophyta</taxon>
        <taxon>Embryophyta</taxon>
        <taxon>Tracheophyta</taxon>
        <taxon>Spermatophyta</taxon>
        <taxon>Magnoliopsida</taxon>
        <taxon>eudicotyledons</taxon>
        <taxon>Gunneridae</taxon>
        <taxon>Pentapetalae</taxon>
        <taxon>asterids</taxon>
        <taxon>lamiids</taxon>
        <taxon>Lamiales</taxon>
        <taxon>Orobanchaceae</taxon>
        <taxon>Buchnereae</taxon>
        <taxon>Striga</taxon>
    </lineage>
</organism>
<evidence type="ECO:0000313" key="2">
    <source>
        <dbReference type="EMBL" id="CAA0823444.1"/>
    </source>
</evidence>
<dbReference type="InterPro" id="IPR015410">
    <property type="entry name" value="DUF1985"/>
</dbReference>
<dbReference type="PANTHER" id="PTHR48449:SF1">
    <property type="entry name" value="DUF1985 DOMAIN-CONTAINING PROTEIN"/>
    <property type="match status" value="1"/>
</dbReference>
<protein>
    <recommendedName>
        <fullName evidence="1">DUF1985 domain-containing protein</fullName>
    </recommendedName>
</protein>
<accession>A0A9N7RAS0</accession>
<evidence type="ECO:0000259" key="1">
    <source>
        <dbReference type="Pfam" id="PF09331"/>
    </source>
</evidence>
<sequence length="709" mass="81592">MHYTKPSNKLYTVEREVHQSRTDELWFNFGGNFLRFGIEEFYVVTGLKCTRQSKKLNIPKISNGLHDKYFKGVDLTRNHIRWQFQKKSWASDEDAVKLAKLHLLENFLMGSQDALRIERCYVDMIDSAECDDYSWGTDLFEFTFHYLKKSIHTREQMHIFEKAEGAGYLYRCYGLILALQTWFYEVCEPAQGVLSTNVGVHDIPRILKWEVQDIYTRIFMERTFSDLHYSKFKNIIPTEAERQILLLNSFFKNKNKFTQNEIPSTDTPRHTNGVDVITRLDTITAELESLKQSFLEFSRRAFAEFEFFKEKLLKASDVNDKNTSVKSPIRAFRTKSKALMKRAADKPLQNASDVNVENTIVKSPLRACRTKAEALMKSAADKFVPVKLLPEPGSHVPVQNLPQPDLHVASGDDDDDTFSMINTQFLEEIDRTLQKKLNESSEGKEPRGFDYEPHPIYGYTLDGSQPSFDAVMAALPPTPPSKKAIQSTHNNPALVEENVAKEKHCDVVVVHVSKIEAVKPTSNPKEKSKKETCLKKKVRLFRSCPFDVTFDIVVSGKVDMKNYKDWIAEGFLRTAPRKLDNGKLSKTLPIPFDFNVAVVTDKNWFYNIQEINCFLDSSHLDVIFYYLKKFGLYAKSAPVSDCGGFVASFAEHFISDHEIPKEKFDINSQRERYGYLFYKHGRMKQVNECDSDDDSQGSVPDEVRFGFLA</sequence>
<dbReference type="AlphaFoldDB" id="A0A9N7RAS0"/>
<dbReference type="EMBL" id="CACSLK010024540">
    <property type="protein sequence ID" value="CAA0823444.1"/>
    <property type="molecule type" value="Genomic_DNA"/>
</dbReference>
<gene>
    <name evidence="2" type="ORF">SHERM_20600</name>
</gene>
<dbReference type="Proteomes" id="UP001153555">
    <property type="component" value="Unassembled WGS sequence"/>
</dbReference>
<keyword evidence="3" id="KW-1185">Reference proteome</keyword>
<dbReference type="Pfam" id="PF09331">
    <property type="entry name" value="DUF1985"/>
    <property type="match status" value="1"/>
</dbReference>
<name>A0A9N7RAS0_STRHE</name>
<reference evidence="2" key="1">
    <citation type="submission" date="2019-12" db="EMBL/GenBank/DDBJ databases">
        <authorList>
            <person name="Scholes J."/>
        </authorList>
    </citation>
    <scope>NUCLEOTIDE SEQUENCE</scope>
</reference>
<evidence type="ECO:0000313" key="3">
    <source>
        <dbReference type="Proteomes" id="UP001153555"/>
    </source>
</evidence>
<dbReference type="OrthoDB" id="1305350at2759"/>
<dbReference type="PANTHER" id="PTHR48449">
    <property type="entry name" value="DUF1985 DOMAIN-CONTAINING PROTEIN"/>
    <property type="match status" value="1"/>
</dbReference>
<proteinExistence type="predicted"/>
<comment type="caution">
    <text evidence="2">The sequence shown here is derived from an EMBL/GenBank/DDBJ whole genome shotgun (WGS) entry which is preliminary data.</text>
</comment>